<accession>A0AAU7KPQ1</accession>
<evidence type="ECO:0000259" key="2">
    <source>
        <dbReference type="Pfam" id="PF14252"/>
    </source>
</evidence>
<dbReference type="InterPro" id="IPR040853">
    <property type="entry name" value="RapA2_cadherin-like"/>
</dbReference>
<feature type="region of interest" description="Disordered" evidence="1">
    <location>
        <begin position="1017"/>
        <end position="1042"/>
    </location>
</feature>
<evidence type="ECO:0000259" key="3">
    <source>
        <dbReference type="Pfam" id="PF17803"/>
    </source>
</evidence>
<feature type="region of interest" description="Disordered" evidence="1">
    <location>
        <begin position="1749"/>
        <end position="1770"/>
    </location>
</feature>
<sequence>MKGTRSRLIALEPRLLFDGAMAATPDPASDGDGGKPNQHQPTDGDGQAPATQADSPAGAGAPARHLVVVDARLSDAQRQTIREGLADDAELLEVDADENGIEAITAALAGMDQVESVEIFSHGASGQFQLGDTLVGNDTLTSLTASLGQWREALTADADLLLYGCRIGATDAGLELVEGLASATGMDVGASTDDTGHSGLGGDWELERQQGQLADDRGVALAALAPLDGLLADAEPTASLGESATEVPLGEEFQFTVSVSNASTAQEGYAPFVQLIVPATGKDGAGAEVDDGVIITSASYLGGQLDLYQVTFDANGEAVHPLAKDANGDPITVLASAYGAQAGDTLVVAALPFASLTSDQPSIDVTFTGQLSELADTSQTNGSPDLVIQAMAGFELGNDALSNPEQDPSLVGSAVAFTITPTVIAVEQSLDMSEGDTTTGENYPHSLVTTVRPAGATGDNDTGNNTFVLRVRLIATNTLNNQQGTEHEHKAGLTYQDVDGDEINGATAVDRDVSQPGTGPTTTLVEPTVSIEQALTTPSDPGLGVDSGDAIEYAVTFSNTSGVDAFDLGLSVQLPAELDGVSLEAVSFSDANGPAVGDFEITGNDTDGYLLSLKSGFDLDLRTGHSITLTIGGTVGATAADLANLTSEARVDWTSLDDTSSSNDSERTGANGELGDGSLNDYRQIDIQAIPIAQTLQVSRVGGLDSTAAADPTGDTREDVAVGEIIRYRVVALLPEGTTDNYQLTIQVDEGLTILPETANQIRMAFIANDDGLTSNLNTGAGSVEGNGQSPEAGYIQSDLSGRPEGVLDPARYTISGDGRTLTIDLGTITNTNNDLDKEGISLEFNVRVDNVSTNQAGTELGMVVTESRDGTSFQSEEIYERIVEPSFTDMTKTVVDFDPAPDDTIGTASVTVAFTQNGGMPAYEVVLTDAFPPSGSGYVIDSVVIDGQSYTPAGLPAGVTASATASGIELTFAQLDPGSEVSVSYSVEVPNNAPVAADDAEARLAWSSLPDDGSFDGFAGSDVGDDGTPSGERTDTDGSGGLNDYVLTAGASLGLIEGTLWNDTLSADASTAPDGDGLAGVSVTLTWAGSDDTFGNADDVSYTTVTDPNGNYSFGVLPKGSYRISASESLTDADAGELKARIDSGPSDDGSLSLITGAVDGDTTFDADIGYVELNDAPVHTLPASPVSGDEDTDITITGISIADPDALTPGAPSAPAAQDLTTTLSVNNGTLSASGDGGATVSGNGTSELVLTGSVDEINAALATLTYTGVANFNGDDTLTIVTSDNGNFGDHPDNGNGIPGEKIDDALTDRDTLAIEVIAVNDDPVAIDDSATAVEAGGRFNIGGIDPNGLVFGNDKDPDKGDADPDVLTVVRAGTTAGSLQAVNSDPASPTRIQGSYGTLVISSSGSAEYQLDNDNAAVEALRLSGNTLDETFVYEIGDRAGATSQATITITIEGANDAPVGVDDSGVAIEAGGIGNATAGLDATGNVLTNDTDVDLNGETKAVTGIRTGDELLGSFDEVTGATDVIGSYGTLTINPDGSYNYVIDNSDEAVEALAVGDTLSETFSYLVTDAEGLDDIAVLTITIEGAQDNPVATNNTTSAQAPSTDGATPAVDGTGNLIADDDGDDVDADVDTIDQGALAVGAIRPGSETAGGAMTSLGGVSASVDGQYGRLTVNADGSYRYVVDGDNAAVQALAAGATLSETFTYRLIDTAGNPDLAELVVTVTGANDPPSPVADQAIAVEAGGTANATPGDDPSGNVLTNDDDVDGQALSVDQVRFNTTTVAAGQPLAGRYGTLTLNADGSFSYVVDNSNPTVEALRTANDTLTEVFVYRSVDPLGASTTARLTVTIEGRDDAPVAADNVALAVADSDQGTGRDPSGNVLDNDSDIDAGDQLAVSGARPGTEAAGGALSTPSAGTITLTGQYGTLTLATDGSYTYAVDQTNAEILGLGPLEFRRDVFTYEARDLAGLVDLAELTVFVRGQNQAPAPGADDGLAVEAGGRDNATPGADAVGNVLDNDSDVDGDISLGVNLLGPNLTVTGVRTGDDPSAGTEGTLGKALKGRYGSLVMEADGSYRYQVDDDNPEVQALRQSGQTLVDVFTYALEDRWGGPASASLTITIDGRNDTPTARDDSGDAVDIGGGASRPDATGNVLPNDTDVDAERYGETQRVTLVAQDGVSAAPGERLAGRYGILIIEADGSYRYFIDRTNSEVLRASGLGPLLQEVFV</sequence>
<feature type="domain" description="RapA2 cadherin-like" evidence="3">
    <location>
        <begin position="1722"/>
        <end position="1810"/>
    </location>
</feature>
<feature type="region of interest" description="Disordered" evidence="1">
    <location>
        <begin position="1596"/>
        <end position="1615"/>
    </location>
</feature>
<feature type="domain" description="RapA2 cadherin-like" evidence="3">
    <location>
        <begin position="1315"/>
        <end position="1413"/>
    </location>
</feature>
<feature type="domain" description="RapA2 cadherin-like" evidence="3">
    <location>
        <begin position="1450"/>
        <end position="1546"/>
    </location>
</feature>
<feature type="domain" description="RapA2 cadherin-like" evidence="3">
    <location>
        <begin position="1847"/>
        <end position="1941"/>
    </location>
</feature>
<feature type="region of interest" description="Disordered" evidence="1">
    <location>
        <begin position="1872"/>
        <end position="1891"/>
    </location>
</feature>
<feature type="region of interest" description="Disordered" evidence="1">
    <location>
        <begin position="655"/>
        <end position="677"/>
    </location>
</feature>
<feature type="region of interest" description="Disordered" evidence="1">
    <location>
        <begin position="19"/>
        <end position="61"/>
    </location>
</feature>
<organism evidence="4">
    <name type="scientific">Halomonas sp. H10-59</name>
    <dbReference type="NCBI Taxonomy" id="2950874"/>
    <lineage>
        <taxon>Bacteria</taxon>
        <taxon>Pseudomonadati</taxon>
        <taxon>Pseudomonadota</taxon>
        <taxon>Gammaproteobacteria</taxon>
        <taxon>Oceanospirillales</taxon>
        <taxon>Halomonadaceae</taxon>
        <taxon>Halomonas</taxon>
    </lineage>
</organism>
<dbReference type="RefSeq" id="WP_348814291.1">
    <property type="nucleotide sequence ID" value="NZ_CP098828.1"/>
</dbReference>
<evidence type="ECO:0000256" key="1">
    <source>
        <dbReference type="SAM" id="MobiDB-lite"/>
    </source>
</evidence>
<dbReference type="InterPro" id="IPR013783">
    <property type="entry name" value="Ig-like_fold"/>
</dbReference>
<reference evidence="4" key="1">
    <citation type="submission" date="2022-06" db="EMBL/GenBank/DDBJ databases">
        <title>A novel DMS-producing enzyme.</title>
        <authorList>
            <person name="Zhang Y."/>
        </authorList>
    </citation>
    <scope>NUCLEOTIDE SEQUENCE</scope>
    <source>
        <strain evidence="4">H10-59</strain>
    </source>
</reference>
<dbReference type="SUPFAM" id="SSF117074">
    <property type="entry name" value="Hypothetical protein PA1324"/>
    <property type="match status" value="1"/>
</dbReference>
<feature type="domain" description="DUF4347" evidence="2">
    <location>
        <begin position="66"/>
        <end position="222"/>
    </location>
</feature>
<evidence type="ECO:0000313" key="4">
    <source>
        <dbReference type="EMBL" id="XBO73330.1"/>
    </source>
</evidence>
<dbReference type="NCBIfam" id="TIGR01965">
    <property type="entry name" value="VCBS_repeat"/>
    <property type="match status" value="6"/>
</dbReference>
<dbReference type="InterPro" id="IPR025592">
    <property type="entry name" value="DUF4347"/>
</dbReference>
<dbReference type="Pfam" id="PF17803">
    <property type="entry name" value="Cadherin_4"/>
    <property type="match status" value="6"/>
</dbReference>
<dbReference type="InterPro" id="IPR010221">
    <property type="entry name" value="VCBS_dom"/>
</dbReference>
<proteinExistence type="predicted"/>
<dbReference type="Pfam" id="PF14252">
    <property type="entry name" value="DUF4347"/>
    <property type="match status" value="1"/>
</dbReference>
<feature type="domain" description="RapA2 cadherin-like" evidence="3">
    <location>
        <begin position="1977"/>
        <end position="2080"/>
    </location>
</feature>
<feature type="compositionally biased region" description="Polar residues" evidence="1">
    <location>
        <begin position="1596"/>
        <end position="1611"/>
    </location>
</feature>
<feature type="domain" description="RapA2 cadherin-like" evidence="3">
    <location>
        <begin position="2117"/>
        <end position="2206"/>
    </location>
</feature>
<gene>
    <name evidence="4" type="ORF">NFG57_10770</name>
</gene>
<name>A0AAU7KPQ1_9GAMM</name>
<dbReference type="EMBL" id="CP098828">
    <property type="protein sequence ID" value="XBO73330.1"/>
    <property type="molecule type" value="Genomic_DNA"/>
</dbReference>
<dbReference type="Gene3D" id="2.60.40.10">
    <property type="entry name" value="Immunoglobulins"/>
    <property type="match status" value="6"/>
</dbReference>
<protein>
    <submittedName>
        <fullName evidence="4">VCBS domain-containing protein</fullName>
    </submittedName>
</protein>
<feature type="compositionally biased region" description="Basic and acidic residues" evidence="1">
    <location>
        <begin position="2125"/>
        <end position="2136"/>
    </location>
</feature>
<feature type="region of interest" description="Disordered" evidence="1">
    <location>
        <begin position="2124"/>
        <end position="2159"/>
    </location>
</feature>